<keyword evidence="1" id="KW-0001">2Fe-2S</keyword>
<dbReference type="PROSITE" id="PS00197">
    <property type="entry name" value="2FE2S_FER_1"/>
    <property type="match status" value="1"/>
</dbReference>
<evidence type="ECO:0000256" key="1">
    <source>
        <dbReference type="ARBA" id="ARBA00022714"/>
    </source>
</evidence>
<dbReference type="PATRIC" id="fig|1635277.3.peg.963"/>
<evidence type="ECO:0000259" key="6">
    <source>
        <dbReference type="PROSITE" id="PS51085"/>
    </source>
</evidence>
<dbReference type="InterPro" id="IPR001041">
    <property type="entry name" value="2Fe-2S_ferredoxin-type"/>
</dbReference>
<evidence type="ECO:0000313" key="8">
    <source>
        <dbReference type="Proteomes" id="UP000053467"/>
    </source>
</evidence>
<dbReference type="InterPro" id="IPR002888">
    <property type="entry name" value="2Fe-2S-bd"/>
</dbReference>
<dbReference type="SUPFAM" id="SSF54292">
    <property type="entry name" value="2Fe-2S ferredoxin-like"/>
    <property type="match status" value="1"/>
</dbReference>
<keyword evidence="2" id="KW-0479">Metal-binding</keyword>
<proteinExistence type="predicted"/>
<organism evidence="7 8">
    <name type="scientific">candidate division TA06 bacterium 34_109</name>
    <dbReference type="NCBI Taxonomy" id="1635277"/>
    <lineage>
        <taxon>Bacteria</taxon>
        <taxon>Bacteria division TA06</taxon>
    </lineage>
</organism>
<dbReference type="Proteomes" id="UP000053467">
    <property type="component" value="Unassembled WGS sequence"/>
</dbReference>
<dbReference type="GO" id="GO:0051537">
    <property type="term" value="F:2 iron, 2 sulfur cluster binding"/>
    <property type="evidence" value="ECO:0007669"/>
    <property type="project" value="UniProtKB-KW"/>
</dbReference>
<evidence type="ECO:0000256" key="2">
    <source>
        <dbReference type="ARBA" id="ARBA00022723"/>
    </source>
</evidence>
<keyword evidence="4" id="KW-0408">Iron</keyword>
<name>A0A101HZK5_UNCT6</name>
<comment type="caution">
    <text evidence="7">The sequence shown here is derived from an EMBL/GenBank/DDBJ whole genome shotgun (WGS) entry which is preliminary data.</text>
</comment>
<dbReference type="InterPro" id="IPR036884">
    <property type="entry name" value="2Fe-2S-bd_dom_sf"/>
</dbReference>
<dbReference type="Pfam" id="PF00111">
    <property type="entry name" value="Fer2"/>
    <property type="match status" value="1"/>
</dbReference>
<protein>
    <submittedName>
        <fullName evidence="7">(2Fe-2S)-binding domain protein</fullName>
    </submittedName>
</protein>
<dbReference type="GO" id="GO:0046872">
    <property type="term" value="F:metal ion binding"/>
    <property type="evidence" value="ECO:0007669"/>
    <property type="project" value="UniProtKB-KW"/>
</dbReference>
<feature type="domain" description="2Fe-2S ferredoxin-type" evidence="6">
    <location>
        <begin position="6"/>
        <end position="82"/>
    </location>
</feature>
<dbReference type="InterPro" id="IPR006058">
    <property type="entry name" value="2Fe2S_fd_BS"/>
</dbReference>
<dbReference type="EMBL" id="LGGX01000023">
    <property type="protein sequence ID" value="KUK86286.1"/>
    <property type="molecule type" value="Genomic_DNA"/>
</dbReference>
<evidence type="ECO:0000256" key="3">
    <source>
        <dbReference type="ARBA" id="ARBA00023002"/>
    </source>
</evidence>
<dbReference type="AlphaFoldDB" id="A0A101HZK5"/>
<dbReference type="FunFam" id="1.10.150.120:FF:000003">
    <property type="entry name" value="Carbon monoxide dehydrogenase, small subunit"/>
    <property type="match status" value="1"/>
</dbReference>
<dbReference type="SUPFAM" id="SSF47741">
    <property type="entry name" value="CO dehydrogenase ISP C-domain like"/>
    <property type="match status" value="1"/>
</dbReference>
<dbReference type="InterPro" id="IPR051452">
    <property type="entry name" value="Diverse_Oxidoreductases"/>
</dbReference>
<evidence type="ECO:0000313" key="7">
    <source>
        <dbReference type="EMBL" id="KUK86286.1"/>
    </source>
</evidence>
<keyword evidence="3" id="KW-0560">Oxidoreductase</keyword>
<gene>
    <name evidence="7" type="ORF">XE03_1601</name>
</gene>
<evidence type="ECO:0000256" key="5">
    <source>
        <dbReference type="ARBA" id="ARBA00023014"/>
    </source>
</evidence>
<dbReference type="PANTHER" id="PTHR44379">
    <property type="entry name" value="OXIDOREDUCTASE WITH IRON-SULFUR SUBUNIT"/>
    <property type="match status" value="1"/>
</dbReference>
<dbReference type="Gene3D" id="3.10.20.30">
    <property type="match status" value="1"/>
</dbReference>
<dbReference type="InterPro" id="IPR036010">
    <property type="entry name" value="2Fe-2S_ferredoxin-like_sf"/>
</dbReference>
<dbReference type="FunFam" id="3.10.20.30:FF:000020">
    <property type="entry name" value="Xanthine dehydrogenase iron-sulfur subunit"/>
    <property type="match status" value="1"/>
</dbReference>
<accession>A0A101HZK5</accession>
<dbReference type="PANTHER" id="PTHR44379:SF5">
    <property type="entry name" value="OXIDOREDUCTASE WITH IRON-SULFUR SUBUNIT"/>
    <property type="match status" value="1"/>
</dbReference>
<dbReference type="Gene3D" id="1.10.150.120">
    <property type="entry name" value="[2Fe-2S]-binding domain"/>
    <property type="match status" value="1"/>
</dbReference>
<dbReference type="PROSITE" id="PS51085">
    <property type="entry name" value="2FE2S_FER_2"/>
    <property type="match status" value="1"/>
</dbReference>
<reference evidence="8" key="1">
    <citation type="journal article" date="2015" name="MBio">
        <title>Genome-Resolved Metagenomic Analysis Reveals Roles for Candidate Phyla and Other Microbial Community Members in Biogeochemical Transformations in Oil Reservoirs.</title>
        <authorList>
            <person name="Hu P."/>
            <person name="Tom L."/>
            <person name="Singh A."/>
            <person name="Thomas B.C."/>
            <person name="Baker B.J."/>
            <person name="Piceno Y.M."/>
            <person name="Andersen G.L."/>
            <person name="Banfield J.F."/>
        </authorList>
    </citation>
    <scope>NUCLEOTIDE SEQUENCE [LARGE SCALE GENOMIC DNA]</scope>
</reference>
<dbReference type="InterPro" id="IPR012675">
    <property type="entry name" value="Beta-grasp_dom_sf"/>
</dbReference>
<evidence type="ECO:0000256" key="4">
    <source>
        <dbReference type="ARBA" id="ARBA00023004"/>
    </source>
</evidence>
<keyword evidence="5" id="KW-0411">Iron-sulfur</keyword>
<dbReference type="GO" id="GO:0016491">
    <property type="term" value="F:oxidoreductase activity"/>
    <property type="evidence" value="ECO:0007669"/>
    <property type="project" value="UniProtKB-KW"/>
</dbReference>
<dbReference type="Pfam" id="PF01799">
    <property type="entry name" value="Fer2_2"/>
    <property type="match status" value="1"/>
</dbReference>
<sequence>MVTKKIELNIKVNNKDYKLLVSPNKRLLDVLREDLGLNGVKEGCGIGECGACTIVMNGKNICSCMVLAGQAEGAEIITIEGLTGPEGELHPLQEAFMETGAVQCGFCTPGMILSSLVLLRNNPSPTKEEIRAAISGNFCRCTGYQQIIEAVQLAAEKMRKGGVKVNG</sequence>